<dbReference type="AlphaFoldDB" id="A0A915AH97"/>
<dbReference type="SMART" id="SM00741">
    <property type="entry name" value="SapB"/>
    <property type="match status" value="2"/>
</dbReference>
<sequence length="242" mass="27710">MRSLVIFVCVVAVVRCYKQKMLDENKTPKDSPLDSQIATTCDECKMLVTRFAQAMEDPAKVAELKAILGFLCHETSYLEECKVFVSKLDYFLERLEPYLKNPENVCKHFHMCANSRITQFHRIGLLYAGRYMKKADGVSDLICEECQFAAGELKNLVDEEQSQEKLKKFLSEEVCSRLGKYQGSCDLMLDQFIPELFEELGKLLNNTKQFCADLGMCRMKSQLLSEIMADDEQVSVLSGFRL</sequence>
<dbReference type="Gene3D" id="1.10.225.10">
    <property type="entry name" value="Saposin-like"/>
    <property type="match status" value="2"/>
</dbReference>
<proteinExistence type="predicted"/>
<feature type="domain" description="Saposin B-type" evidence="3">
    <location>
        <begin position="37"/>
        <end position="116"/>
    </location>
</feature>
<feature type="signal peptide" evidence="2">
    <location>
        <begin position="1"/>
        <end position="16"/>
    </location>
</feature>
<dbReference type="Proteomes" id="UP000887569">
    <property type="component" value="Unplaced"/>
</dbReference>
<evidence type="ECO:0000259" key="3">
    <source>
        <dbReference type="PROSITE" id="PS50015"/>
    </source>
</evidence>
<feature type="chain" id="PRO_5041189875" evidence="2">
    <location>
        <begin position="17"/>
        <end position="242"/>
    </location>
</feature>
<feature type="domain" description="Saposin B-type" evidence="3">
    <location>
        <begin position="139"/>
        <end position="221"/>
    </location>
</feature>
<name>A0A915AH97_PARUN</name>
<evidence type="ECO:0000256" key="2">
    <source>
        <dbReference type="SAM" id="SignalP"/>
    </source>
</evidence>
<keyword evidence="4" id="KW-1185">Reference proteome</keyword>
<accession>A0A915AH97</accession>
<evidence type="ECO:0000313" key="6">
    <source>
        <dbReference type="WBParaSite" id="PgR007_g026_t04"/>
    </source>
</evidence>
<keyword evidence="1" id="KW-1015">Disulfide bond</keyword>
<dbReference type="SUPFAM" id="SSF47862">
    <property type="entry name" value="Saposin"/>
    <property type="match status" value="1"/>
</dbReference>
<dbReference type="InterPro" id="IPR051428">
    <property type="entry name" value="Sphingo_Act-Surfact_Prot"/>
</dbReference>
<dbReference type="PANTHER" id="PTHR11480">
    <property type="entry name" value="SAPOSIN-RELATED"/>
    <property type="match status" value="1"/>
</dbReference>
<dbReference type="InterPro" id="IPR007856">
    <property type="entry name" value="SapB_1"/>
</dbReference>
<organism evidence="4 5">
    <name type="scientific">Parascaris univalens</name>
    <name type="common">Nematode worm</name>
    <dbReference type="NCBI Taxonomy" id="6257"/>
    <lineage>
        <taxon>Eukaryota</taxon>
        <taxon>Metazoa</taxon>
        <taxon>Ecdysozoa</taxon>
        <taxon>Nematoda</taxon>
        <taxon>Chromadorea</taxon>
        <taxon>Rhabditida</taxon>
        <taxon>Spirurina</taxon>
        <taxon>Ascaridomorpha</taxon>
        <taxon>Ascaridoidea</taxon>
        <taxon>Ascarididae</taxon>
        <taxon>Parascaris</taxon>
    </lineage>
</organism>
<keyword evidence="2" id="KW-0732">Signal</keyword>
<dbReference type="WBParaSite" id="PgR007_g026_t04">
    <property type="protein sequence ID" value="PgR007_g026_t04"/>
    <property type="gene ID" value="PgR007_g026"/>
</dbReference>
<evidence type="ECO:0000313" key="5">
    <source>
        <dbReference type="WBParaSite" id="PgR007_g026_t02"/>
    </source>
</evidence>
<dbReference type="InterPro" id="IPR011001">
    <property type="entry name" value="Saposin-like"/>
</dbReference>
<protein>
    <submittedName>
        <fullName evidence="5 6">Saposin B-type domain-containing protein</fullName>
    </submittedName>
</protein>
<dbReference type="PROSITE" id="PS50015">
    <property type="entry name" value="SAP_B"/>
    <property type="match status" value="2"/>
</dbReference>
<reference evidence="5 6" key="1">
    <citation type="submission" date="2022-11" db="UniProtKB">
        <authorList>
            <consortium name="WormBaseParasite"/>
        </authorList>
    </citation>
    <scope>IDENTIFICATION</scope>
</reference>
<dbReference type="Pfam" id="PF05184">
    <property type="entry name" value="SapB_1"/>
    <property type="match status" value="1"/>
</dbReference>
<dbReference type="WBParaSite" id="PgR007_g026_t02">
    <property type="protein sequence ID" value="PgR007_g026_t02"/>
    <property type="gene ID" value="PgR007_g026"/>
</dbReference>
<evidence type="ECO:0000256" key="1">
    <source>
        <dbReference type="ARBA" id="ARBA00023157"/>
    </source>
</evidence>
<dbReference type="GO" id="GO:0006629">
    <property type="term" value="P:lipid metabolic process"/>
    <property type="evidence" value="ECO:0007669"/>
    <property type="project" value="InterPro"/>
</dbReference>
<evidence type="ECO:0000313" key="4">
    <source>
        <dbReference type="Proteomes" id="UP000887569"/>
    </source>
</evidence>
<dbReference type="PANTHER" id="PTHR11480:SF3">
    <property type="entry name" value="BCDNA.GH08312"/>
    <property type="match status" value="1"/>
</dbReference>
<dbReference type="InterPro" id="IPR008139">
    <property type="entry name" value="SaposinB_dom"/>
</dbReference>